<keyword evidence="3" id="KW-1185">Reference proteome</keyword>
<dbReference type="PATRIC" id="fig|45067.4.peg.1763"/>
<protein>
    <submittedName>
        <fullName evidence="2">Uncharacterized protein</fullName>
    </submittedName>
</protein>
<feature type="compositionally biased region" description="Basic and acidic residues" evidence="1">
    <location>
        <begin position="195"/>
        <end position="208"/>
    </location>
</feature>
<evidence type="ECO:0000313" key="3">
    <source>
        <dbReference type="Proteomes" id="UP000054869"/>
    </source>
</evidence>
<dbReference type="Proteomes" id="UP000054869">
    <property type="component" value="Unassembled WGS sequence"/>
</dbReference>
<dbReference type="EMBL" id="LNYI01000033">
    <property type="protein sequence ID" value="KTD20956.1"/>
    <property type="molecule type" value="Genomic_DNA"/>
</dbReference>
<organism evidence="2 3">
    <name type="scientific">Legionella lansingensis</name>
    <dbReference type="NCBI Taxonomy" id="45067"/>
    <lineage>
        <taxon>Bacteria</taxon>
        <taxon>Pseudomonadati</taxon>
        <taxon>Pseudomonadota</taxon>
        <taxon>Gammaproteobacteria</taxon>
        <taxon>Legionellales</taxon>
        <taxon>Legionellaceae</taxon>
        <taxon>Legionella</taxon>
    </lineage>
</organism>
<dbReference type="OrthoDB" id="5638709at2"/>
<proteinExistence type="predicted"/>
<sequence length="239" mass="27459">MPPLKRKAIKKTKDGMEFEGYQFQDDAYVNQMAYVFGGEDGERAAKKILEEAERRFPNPVQLVEKKKFIEDEIKKRSQEIDSKFQNGIEDVFRSLLSDKKHPAKGKEAGKDLMFNLMRGLGLNVDADNVQTHYDPGPPAVFQITWINRPTENLKNENSNINKLANMYSDCLAKDEKDRFNETWGTHKSHAMNGEPKMEKSEFLKKADESFQDTLNSLKSSDKQKDVQEEHEEGLSPPNL</sequence>
<name>A0A0W0VLI0_9GAMM</name>
<dbReference type="eggNOG" id="ENOG5031EY6">
    <property type="taxonomic scope" value="Bacteria"/>
</dbReference>
<accession>A0A0W0VLI0</accession>
<feature type="region of interest" description="Disordered" evidence="1">
    <location>
        <begin position="185"/>
        <end position="239"/>
    </location>
</feature>
<evidence type="ECO:0000313" key="2">
    <source>
        <dbReference type="EMBL" id="KTD20956.1"/>
    </source>
</evidence>
<dbReference type="RefSeq" id="WP_028372309.1">
    <property type="nucleotide sequence ID" value="NZ_CAAAJD010000002.1"/>
</dbReference>
<reference evidence="2 3" key="1">
    <citation type="submission" date="2015-11" db="EMBL/GenBank/DDBJ databases">
        <title>Genomic analysis of 38 Legionella species identifies large and diverse effector repertoires.</title>
        <authorList>
            <person name="Burstein D."/>
            <person name="Amaro F."/>
            <person name="Zusman T."/>
            <person name="Lifshitz Z."/>
            <person name="Cohen O."/>
            <person name="Gilbert J.A."/>
            <person name="Pupko T."/>
            <person name="Shuman H.A."/>
            <person name="Segal G."/>
        </authorList>
    </citation>
    <scope>NUCLEOTIDE SEQUENCE [LARGE SCALE GENOMIC DNA]</scope>
    <source>
        <strain evidence="2 3">ATCC 49751</strain>
    </source>
</reference>
<dbReference type="AlphaFoldDB" id="A0A0W0VLI0"/>
<gene>
    <name evidence="2" type="ORF">Llan_1686</name>
</gene>
<comment type="caution">
    <text evidence="2">The sequence shown here is derived from an EMBL/GenBank/DDBJ whole genome shotgun (WGS) entry which is preliminary data.</text>
</comment>
<evidence type="ECO:0000256" key="1">
    <source>
        <dbReference type="SAM" id="MobiDB-lite"/>
    </source>
</evidence>